<dbReference type="SUPFAM" id="SSF51316">
    <property type="entry name" value="Mss4-like"/>
    <property type="match status" value="1"/>
</dbReference>
<dbReference type="PROSITE" id="PS51796">
    <property type="entry name" value="MSS4"/>
    <property type="match status" value="1"/>
</dbReference>
<reference evidence="6" key="1">
    <citation type="submission" date="2025-08" db="UniProtKB">
        <authorList>
            <consortium name="RefSeq"/>
        </authorList>
    </citation>
    <scope>IDENTIFICATION</scope>
</reference>
<keyword evidence="1" id="KW-0813">Transport</keyword>
<evidence type="ECO:0000256" key="4">
    <source>
        <dbReference type="SAM" id="MobiDB-lite"/>
    </source>
</evidence>
<feature type="compositionally biased region" description="Basic and acidic residues" evidence="4">
    <location>
        <begin position="1"/>
        <end position="10"/>
    </location>
</feature>
<dbReference type="RefSeq" id="XP_014662176.1">
    <property type="nucleotide sequence ID" value="XM_014806690.1"/>
</dbReference>
<dbReference type="GeneID" id="106805191"/>
<dbReference type="Gene3D" id="2.170.150.10">
    <property type="entry name" value="Metal Binding Protein, Guanine Nucleotide Exchange Factor, Chain A"/>
    <property type="match status" value="1"/>
</dbReference>
<feature type="compositionally biased region" description="Polar residues" evidence="4">
    <location>
        <begin position="11"/>
        <end position="22"/>
    </location>
</feature>
<protein>
    <submittedName>
        <fullName evidence="6">Guanine nucleotide exchange factor MSS4-like</fullName>
    </submittedName>
</protein>
<dbReference type="PANTHER" id="PTHR13276">
    <property type="entry name" value="GUANINE NUCLEOTIDE EXCHANGE FACTOR MSS4"/>
    <property type="match status" value="1"/>
</dbReference>
<evidence type="ECO:0000313" key="5">
    <source>
        <dbReference type="Proteomes" id="UP000695022"/>
    </source>
</evidence>
<keyword evidence="5" id="KW-1185">Reference proteome</keyword>
<keyword evidence="3" id="KW-0653">Protein transport</keyword>
<dbReference type="Proteomes" id="UP000695022">
    <property type="component" value="Unplaced"/>
</dbReference>
<dbReference type="PANTHER" id="PTHR13276:SF0">
    <property type="entry name" value="GUANINE NUCLEOTIDE EXCHANGE FACTOR MSS4"/>
    <property type="match status" value="1"/>
</dbReference>
<evidence type="ECO:0000256" key="2">
    <source>
        <dbReference type="ARBA" id="ARBA00022658"/>
    </source>
</evidence>
<feature type="region of interest" description="Disordered" evidence="4">
    <location>
        <begin position="1"/>
        <end position="22"/>
    </location>
</feature>
<name>A0ABM1DQF5_PRICU</name>
<keyword evidence="2" id="KW-0344">Guanine-nucleotide releasing factor</keyword>
<dbReference type="InterPro" id="IPR011057">
    <property type="entry name" value="Mss4-like_sf"/>
</dbReference>
<dbReference type="Pfam" id="PF04421">
    <property type="entry name" value="Mss4"/>
    <property type="match status" value="1"/>
</dbReference>
<evidence type="ECO:0000313" key="6">
    <source>
        <dbReference type="RefSeq" id="XP_014662176.1"/>
    </source>
</evidence>
<gene>
    <name evidence="6" type="primary">LOC106805191</name>
</gene>
<evidence type="ECO:0000256" key="3">
    <source>
        <dbReference type="ARBA" id="ARBA00022927"/>
    </source>
</evidence>
<organism evidence="5 6">
    <name type="scientific">Priapulus caudatus</name>
    <name type="common">Priapulid worm</name>
    <dbReference type="NCBI Taxonomy" id="37621"/>
    <lineage>
        <taxon>Eukaryota</taxon>
        <taxon>Metazoa</taxon>
        <taxon>Ecdysozoa</taxon>
        <taxon>Scalidophora</taxon>
        <taxon>Priapulida</taxon>
        <taxon>Priapulimorpha</taxon>
        <taxon>Priapulimorphida</taxon>
        <taxon>Priapulidae</taxon>
        <taxon>Priapulus</taxon>
    </lineage>
</organism>
<sequence length="141" mass="15716">MEPSNPEDHVGSSTGENSNQMPISDDVKALLTDARTNNKSVCCERCDSVVLKAGDASLSQVEFFLPHMKKKTENQRPGDGETLREFWLVGDMCTFENVGFSNTVETTKYLTCADCEVGPIGWCDVRDRTKFYVAVDRVSHK</sequence>
<proteinExistence type="predicted"/>
<dbReference type="InterPro" id="IPR007515">
    <property type="entry name" value="Mss4"/>
</dbReference>
<accession>A0ABM1DQF5</accession>
<evidence type="ECO:0000256" key="1">
    <source>
        <dbReference type="ARBA" id="ARBA00022448"/>
    </source>
</evidence>
<dbReference type="InterPro" id="IPR011323">
    <property type="entry name" value="Mss4/transl-control_tumour"/>
</dbReference>